<dbReference type="Proteomes" id="UP001412067">
    <property type="component" value="Unassembled WGS sequence"/>
</dbReference>
<comment type="catalytic activity">
    <reaction evidence="3">
        <text>O-phospho-L-threonyl-[protein] + H2O = L-threonyl-[protein] + phosphate</text>
        <dbReference type="Rhea" id="RHEA:47004"/>
        <dbReference type="Rhea" id="RHEA-COMP:11060"/>
        <dbReference type="Rhea" id="RHEA-COMP:11605"/>
        <dbReference type="ChEBI" id="CHEBI:15377"/>
        <dbReference type="ChEBI" id="CHEBI:30013"/>
        <dbReference type="ChEBI" id="CHEBI:43474"/>
        <dbReference type="ChEBI" id="CHEBI:61977"/>
        <dbReference type="EC" id="3.1.3.16"/>
    </reaction>
</comment>
<dbReference type="InterPro" id="IPR036457">
    <property type="entry name" value="PPM-type-like_dom_sf"/>
</dbReference>
<dbReference type="EC" id="3.1.3.16" evidence="1"/>
<dbReference type="PROSITE" id="PS51746">
    <property type="entry name" value="PPM_2"/>
    <property type="match status" value="1"/>
</dbReference>
<sequence length="195" mass="21353">MLKDRHDGLAEGLDSPWQMEQLKDGKPPRHLSIIRHCASTAKLVDSSEQDSDLGIPSLSTSLDDQSGFFPIFRSGSCSEIRPKLYMEDEHICINDIVDHLGTDADLPAPSAFNVVFDGHSGTDAAASARKNLLKFITEDQYFPTFVEKAMRSAFVMADHAFADSRYLDCSSGTTVLDALIFGSSQYLPVESSSTV</sequence>
<dbReference type="SUPFAM" id="SSF81606">
    <property type="entry name" value="PP2C-like"/>
    <property type="match status" value="1"/>
</dbReference>
<dbReference type="Gene3D" id="3.60.40.10">
    <property type="entry name" value="PPM-type phosphatase domain"/>
    <property type="match status" value="1"/>
</dbReference>
<gene>
    <name evidence="6" type="ORF">KSP40_PGU020682</name>
</gene>
<dbReference type="EMBL" id="JBBWWR010000012">
    <property type="protein sequence ID" value="KAK8958665.1"/>
    <property type="molecule type" value="Genomic_DNA"/>
</dbReference>
<evidence type="ECO:0000313" key="6">
    <source>
        <dbReference type="EMBL" id="KAK8958665.1"/>
    </source>
</evidence>
<evidence type="ECO:0000313" key="7">
    <source>
        <dbReference type="Proteomes" id="UP001412067"/>
    </source>
</evidence>
<proteinExistence type="predicted"/>
<organism evidence="6 7">
    <name type="scientific">Platanthera guangdongensis</name>
    <dbReference type="NCBI Taxonomy" id="2320717"/>
    <lineage>
        <taxon>Eukaryota</taxon>
        <taxon>Viridiplantae</taxon>
        <taxon>Streptophyta</taxon>
        <taxon>Embryophyta</taxon>
        <taxon>Tracheophyta</taxon>
        <taxon>Spermatophyta</taxon>
        <taxon>Magnoliopsida</taxon>
        <taxon>Liliopsida</taxon>
        <taxon>Asparagales</taxon>
        <taxon>Orchidaceae</taxon>
        <taxon>Orchidoideae</taxon>
        <taxon>Orchideae</taxon>
        <taxon>Orchidinae</taxon>
        <taxon>Platanthera</taxon>
    </lineage>
</organism>
<protein>
    <recommendedName>
        <fullName evidence="1">protein-serine/threonine phosphatase</fullName>
        <ecNumber evidence="1">3.1.3.16</ecNumber>
    </recommendedName>
</protein>
<evidence type="ECO:0000259" key="5">
    <source>
        <dbReference type="PROSITE" id="PS51746"/>
    </source>
</evidence>
<evidence type="ECO:0000256" key="2">
    <source>
        <dbReference type="ARBA" id="ARBA00047761"/>
    </source>
</evidence>
<evidence type="ECO:0000256" key="4">
    <source>
        <dbReference type="SAM" id="MobiDB-lite"/>
    </source>
</evidence>
<evidence type="ECO:0000256" key="1">
    <source>
        <dbReference type="ARBA" id="ARBA00013081"/>
    </source>
</evidence>
<comment type="catalytic activity">
    <reaction evidence="2">
        <text>O-phospho-L-seryl-[protein] + H2O = L-seryl-[protein] + phosphate</text>
        <dbReference type="Rhea" id="RHEA:20629"/>
        <dbReference type="Rhea" id="RHEA-COMP:9863"/>
        <dbReference type="Rhea" id="RHEA-COMP:11604"/>
        <dbReference type="ChEBI" id="CHEBI:15377"/>
        <dbReference type="ChEBI" id="CHEBI:29999"/>
        <dbReference type="ChEBI" id="CHEBI:43474"/>
        <dbReference type="ChEBI" id="CHEBI:83421"/>
        <dbReference type="EC" id="3.1.3.16"/>
    </reaction>
</comment>
<feature type="region of interest" description="Disordered" evidence="4">
    <location>
        <begin position="1"/>
        <end position="25"/>
    </location>
</feature>
<keyword evidence="7" id="KW-1185">Reference proteome</keyword>
<comment type="caution">
    <text evidence="6">The sequence shown here is derived from an EMBL/GenBank/DDBJ whole genome shotgun (WGS) entry which is preliminary data.</text>
</comment>
<reference evidence="6 7" key="1">
    <citation type="journal article" date="2022" name="Nat. Plants">
        <title>Genomes of leafy and leafless Platanthera orchids illuminate the evolution of mycoheterotrophy.</title>
        <authorList>
            <person name="Li M.H."/>
            <person name="Liu K.W."/>
            <person name="Li Z."/>
            <person name="Lu H.C."/>
            <person name="Ye Q.L."/>
            <person name="Zhang D."/>
            <person name="Wang J.Y."/>
            <person name="Li Y.F."/>
            <person name="Zhong Z.M."/>
            <person name="Liu X."/>
            <person name="Yu X."/>
            <person name="Liu D.K."/>
            <person name="Tu X.D."/>
            <person name="Liu B."/>
            <person name="Hao Y."/>
            <person name="Liao X.Y."/>
            <person name="Jiang Y.T."/>
            <person name="Sun W.H."/>
            <person name="Chen J."/>
            <person name="Chen Y.Q."/>
            <person name="Ai Y."/>
            <person name="Zhai J.W."/>
            <person name="Wu S.S."/>
            <person name="Zhou Z."/>
            <person name="Hsiao Y.Y."/>
            <person name="Wu W.L."/>
            <person name="Chen Y.Y."/>
            <person name="Lin Y.F."/>
            <person name="Hsu J.L."/>
            <person name="Li C.Y."/>
            <person name="Wang Z.W."/>
            <person name="Zhao X."/>
            <person name="Zhong W.Y."/>
            <person name="Ma X.K."/>
            <person name="Ma L."/>
            <person name="Huang J."/>
            <person name="Chen G.Z."/>
            <person name="Huang M.Z."/>
            <person name="Huang L."/>
            <person name="Peng D.H."/>
            <person name="Luo Y.B."/>
            <person name="Zou S.Q."/>
            <person name="Chen S.P."/>
            <person name="Lan S."/>
            <person name="Tsai W.C."/>
            <person name="Van de Peer Y."/>
            <person name="Liu Z.J."/>
        </authorList>
    </citation>
    <scope>NUCLEOTIDE SEQUENCE [LARGE SCALE GENOMIC DNA]</scope>
    <source>
        <strain evidence="6">Lor288</strain>
    </source>
</reference>
<feature type="domain" description="PPM-type phosphatase" evidence="5">
    <location>
        <begin position="73"/>
        <end position="195"/>
    </location>
</feature>
<dbReference type="Pfam" id="PF00481">
    <property type="entry name" value="PP2C"/>
    <property type="match status" value="1"/>
</dbReference>
<accession>A0ABR2M3Q9</accession>
<evidence type="ECO:0000256" key="3">
    <source>
        <dbReference type="ARBA" id="ARBA00048336"/>
    </source>
</evidence>
<dbReference type="InterPro" id="IPR001932">
    <property type="entry name" value="PPM-type_phosphatase-like_dom"/>
</dbReference>
<name>A0ABR2M3Q9_9ASPA</name>